<keyword evidence="8" id="KW-0067">ATP-binding</keyword>
<dbReference type="CDD" id="cd00757">
    <property type="entry name" value="ThiF_MoeB_HesA_family"/>
    <property type="match status" value="1"/>
</dbReference>
<name>A0A915EYV3_9CEST</name>
<evidence type="ECO:0000256" key="1">
    <source>
        <dbReference type="ARBA" id="ARBA00005339"/>
    </source>
</evidence>
<accession>A0A915EYV3</accession>
<comment type="similarity">
    <text evidence="2">Belongs to the cornifelin family.</text>
</comment>
<dbReference type="Proteomes" id="UP000887562">
    <property type="component" value="Unplaced"/>
</dbReference>
<dbReference type="SUPFAM" id="SSF69572">
    <property type="entry name" value="Activating enzymes of the ubiquitin-like proteins"/>
    <property type="match status" value="1"/>
</dbReference>
<protein>
    <recommendedName>
        <fullName evidence="3">Ubiquitin-like modifier-activating enzyme 5</fullName>
    </recommendedName>
</protein>
<evidence type="ECO:0000256" key="6">
    <source>
        <dbReference type="ARBA" id="ARBA00022786"/>
    </source>
</evidence>
<evidence type="ECO:0000313" key="13">
    <source>
        <dbReference type="WBParaSite" id="maker-E.canG7_contigs_5315-snap-gene-2.62-mRNA-1"/>
    </source>
</evidence>
<feature type="transmembrane region" description="Helical" evidence="10">
    <location>
        <begin position="452"/>
        <end position="473"/>
    </location>
</feature>
<feature type="region of interest" description="Disordered" evidence="9">
    <location>
        <begin position="367"/>
        <end position="406"/>
    </location>
</feature>
<dbReference type="GO" id="GO:0071566">
    <property type="term" value="F:UFM1 activating enzyme activity"/>
    <property type="evidence" value="ECO:0007669"/>
    <property type="project" value="TreeGrafter"/>
</dbReference>
<evidence type="ECO:0000256" key="3">
    <source>
        <dbReference type="ARBA" id="ARBA00016279"/>
    </source>
</evidence>
<dbReference type="Pfam" id="PF00899">
    <property type="entry name" value="ThiF"/>
    <property type="match status" value="1"/>
</dbReference>
<keyword evidence="4" id="KW-0479">Metal-binding</keyword>
<keyword evidence="12" id="KW-1185">Reference proteome</keyword>
<evidence type="ECO:0000313" key="12">
    <source>
        <dbReference type="Proteomes" id="UP000887562"/>
    </source>
</evidence>
<dbReference type="InterPro" id="IPR029752">
    <property type="entry name" value="D-isomer_DH_CS1"/>
</dbReference>
<sequence>MPRKNNVTALKAKIAQLESELGKAHPTRQRIAQMSSEVVSSNPYSRLMALQKMGIVENYAQIREKAVAIVGVGGVGSVAAEMLVRCGIGHLILFDYDKVELANMNRLFFQPHQAGLSKVRAAAATLQAINPDVNVESHNYDITLVDNFDSFLNTLRGDAGKPIDLVLSCVDNFEARMTINRACNELNQVWFESGVSEDALSCHFQLMYPGRTACFECMPPLVVAAGLNDTKVLKRDGVCAASLPTTMAIVAGLMVQNVLKFLLSFGEVSSYFGYGAAKDTVYRVDLRPNPLCADAWCRRRQKERRAQLVIRGLPEDAAWDAEAKMVAAAERERLDRMAATAPLHEDNEFHIELVGSSAVNEACTRDAAPVAPVETEEDANKASTDGPSLDDMPQQSDDDDEEEDDSIREGIYRPWSTYLCSCQENCMNCLCVPTFLPCFMCELLHYVFGVKWFLAFGLGILLTPLAPFLVIIARIRIRRKHQLQGNICVDVCCTTLCFLCSACQVRDEIVTLRRDHRWRLAYPPPPGPPKHSPYIAPLCEAFANRHKRVPESDSNTSSSSSASDSDSENSSGSSYGASSESDSGESSSPESVNARRKRRS</sequence>
<dbReference type="InterPro" id="IPR000594">
    <property type="entry name" value="ThiF_NAD_FAD-bd"/>
</dbReference>
<evidence type="ECO:0000256" key="4">
    <source>
        <dbReference type="ARBA" id="ARBA00022723"/>
    </source>
</evidence>
<evidence type="ECO:0000256" key="2">
    <source>
        <dbReference type="ARBA" id="ARBA00009024"/>
    </source>
</evidence>
<dbReference type="InterPro" id="IPR045886">
    <property type="entry name" value="ThiF/MoeB/HesA"/>
</dbReference>
<reference evidence="13" key="1">
    <citation type="submission" date="2022-11" db="UniProtKB">
        <authorList>
            <consortium name="WormBaseParasite"/>
        </authorList>
    </citation>
    <scope>IDENTIFICATION</scope>
</reference>
<keyword evidence="10" id="KW-0812">Transmembrane</keyword>
<dbReference type="GO" id="GO:0005524">
    <property type="term" value="F:ATP binding"/>
    <property type="evidence" value="ECO:0007669"/>
    <property type="project" value="UniProtKB-KW"/>
</dbReference>
<dbReference type="PANTHER" id="PTHR10953:SF9">
    <property type="entry name" value="UBIQUITIN-LIKE MODIFIER-ACTIVATING ENZYME 5"/>
    <property type="match status" value="1"/>
</dbReference>
<dbReference type="GO" id="GO:0071569">
    <property type="term" value="P:protein ufmylation"/>
    <property type="evidence" value="ECO:0007669"/>
    <property type="project" value="TreeGrafter"/>
</dbReference>
<dbReference type="GO" id="GO:0005829">
    <property type="term" value="C:cytosol"/>
    <property type="evidence" value="ECO:0007669"/>
    <property type="project" value="TreeGrafter"/>
</dbReference>
<feature type="compositionally biased region" description="Acidic residues" evidence="9">
    <location>
        <begin position="396"/>
        <end position="406"/>
    </location>
</feature>
<dbReference type="InterPro" id="IPR035985">
    <property type="entry name" value="Ubiquitin-activating_enz"/>
</dbReference>
<dbReference type="GO" id="GO:0046872">
    <property type="term" value="F:metal ion binding"/>
    <property type="evidence" value="ECO:0007669"/>
    <property type="project" value="UniProtKB-KW"/>
</dbReference>
<evidence type="ECO:0000256" key="9">
    <source>
        <dbReference type="SAM" id="MobiDB-lite"/>
    </source>
</evidence>
<evidence type="ECO:0000256" key="5">
    <source>
        <dbReference type="ARBA" id="ARBA00022741"/>
    </source>
</evidence>
<keyword evidence="6" id="KW-0833">Ubl conjugation pathway</keyword>
<dbReference type="AlphaFoldDB" id="A0A915EYV3"/>
<evidence type="ECO:0000256" key="8">
    <source>
        <dbReference type="ARBA" id="ARBA00022840"/>
    </source>
</evidence>
<dbReference type="Gene3D" id="3.40.50.720">
    <property type="entry name" value="NAD(P)-binding Rossmann-like Domain"/>
    <property type="match status" value="1"/>
</dbReference>
<keyword evidence="7" id="KW-0862">Zinc</keyword>
<feature type="compositionally biased region" description="Low complexity" evidence="9">
    <location>
        <begin position="552"/>
        <end position="591"/>
    </location>
</feature>
<comment type="similarity">
    <text evidence="1">Belongs to the ubiquitin-activating E1 family. UBA5 subfamily.</text>
</comment>
<proteinExistence type="inferred from homology"/>
<feature type="region of interest" description="Disordered" evidence="9">
    <location>
        <begin position="547"/>
        <end position="600"/>
    </location>
</feature>
<keyword evidence="10" id="KW-1133">Transmembrane helix</keyword>
<dbReference type="FunFam" id="3.40.50.720:FF:000531">
    <property type="entry name" value="NAD/FAD dependent dehydrogenase, putative"/>
    <property type="match status" value="1"/>
</dbReference>
<dbReference type="InterPro" id="IPR006461">
    <property type="entry name" value="PLAC_motif_containing"/>
</dbReference>
<dbReference type="Pfam" id="PF04749">
    <property type="entry name" value="PLAC8"/>
    <property type="match status" value="1"/>
</dbReference>
<dbReference type="PROSITE" id="PS00065">
    <property type="entry name" value="D_2_HYDROXYACID_DH_1"/>
    <property type="match status" value="1"/>
</dbReference>
<evidence type="ECO:0000259" key="11">
    <source>
        <dbReference type="Pfam" id="PF00899"/>
    </source>
</evidence>
<feature type="domain" description="THIF-type NAD/FAD binding fold" evidence="11">
    <location>
        <begin position="44"/>
        <end position="292"/>
    </location>
</feature>
<dbReference type="PANTHER" id="PTHR10953">
    <property type="entry name" value="UBIQUITIN-ACTIVATING ENZYME E1"/>
    <property type="match status" value="1"/>
</dbReference>
<keyword evidence="5" id="KW-0547">Nucleotide-binding</keyword>
<dbReference type="WBParaSite" id="maker-E.canG7_contigs_5315-snap-gene-2.62-mRNA-1">
    <property type="protein sequence ID" value="maker-E.canG7_contigs_5315-snap-gene-2.62-mRNA-1"/>
    <property type="gene ID" value="EcG7_00229"/>
</dbReference>
<keyword evidence="10" id="KW-0472">Membrane</keyword>
<evidence type="ECO:0000256" key="10">
    <source>
        <dbReference type="SAM" id="Phobius"/>
    </source>
</evidence>
<organism evidence="12 13">
    <name type="scientific">Echinococcus canadensis</name>
    <dbReference type="NCBI Taxonomy" id="519352"/>
    <lineage>
        <taxon>Eukaryota</taxon>
        <taxon>Metazoa</taxon>
        <taxon>Spiralia</taxon>
        <taxon>Lophotrochozoa</taxon>
        <taxon>Platyhelminthes</taxon>
        <taxon>Cestoda</taxon>
        <taxon>Eucestoda</taxon>
        <taxon>Cyclophyllidea</taxon>
        <taxon>Taeniidae</taxon>
        <taxon>Echinococcus</taxon>
        <taxon>Echinococcus canadensis group</taxon>
    </lineage>
</organism>
<evidence type="ECO:0000256" key="7">
    <source>
        <dbReference type="ARBA" id="ARBA00022833"/>
    </source>
</evidence>